<dbReference type="Gene3D" id="1.10.3460.10">
    <property type="entry name" value="Chlorophyll a/b binding protein domain"/>
    <property type="match status" value="1"/>
</dbReference>
<name>A0A9D4YVT2_CHLVU</name>
<organism evidence="10 11">
    <name type="scientific">Chlorella vulgaris</name>
    <name type="common">Green alga</name>
    <dbReference type="NCBI Taxonomy" id="3077"/>
    <lineage>
        <taxon>Eukaryota</taxon>
        <taxon>Viridiplantae</taxon>
        <taxon>Chlorophyta</taxon>
        <taxon>core chlorophytes</taxon>
        <taxon>Trebouxiophyceae</taxon>
        <taxon>Chlorellales</taxon>
        <taxon>Chlorellaceae</taxon>
        <taxon>Chlorella clade</taxon>
        <taxon>Chlorella</taxon>
    </lineage>
</organism>
<keyword evidence="7 9" id="KW-0472">Membrane</keyword>
<evidence type="ECO:0000256" key="2">
    <source>
        <dbReference type="ARBA" id="ARBA00004229"/>
    </source>
</evidence>
<dbReference type="Pfam" id="PF00504">
    <property type="entry name" value="Chloroa_b-bind"/>
    <property type="match status" value="1"/>
</dbReference>
<comment type="subcellular location">
    <subcellularLocation>
        <location evidence="1">Membrane</location>
        <topology evidence="1">Multi-pass membrane protein</topology>
    </subcellularLocation>
    <subcellularLocation>
        <location evidence="2">Plastid</location>
        <location evidence="2">Chloroplast</location>
    </subcellularLocation>
</comment>
<evidence type="ECO:0000256" key="6">
    <source>
        <dbReference type="ARBA" id="ARBA00022989"/>
    </source>
</evidence>
<protein>
    <submittedName>
        <fullName evidence="10">Uncharacterized protein</fullName>
    </submittedName>
</protein>
<reference evidence="10" key="1">
    <citation type="journal article" date="2019" name="Plant J.">
        <title>Chlorella vulgaris genome assembly and annotation reveals the molecular basis for metabolic acclimation to high light conditions.</title>
        <authorList>
            <person name="Cecchin M."/>
            <person name="Marcolungo L."/>
            <person name="Rossato M."/>
            <person name="Girolomoni L."/>
            <person name="Cosentino E."/>
            <person name="Cuine S."/>
            <person name="Li-Beisson Y."/>
            <person name="Delledonne M."/>
            <person name="Ballottari M."/>
        </authorList>
    </citation>
    <scope>NUCLEOTIDE SEQUENCE</scope>
    <source>
        <strain evidence="10">211/11P</strain>
    </source>
</reference>
<dbReference type="PANTHER" id="PTHR14154">
    <property type="entry name" value="UPF0041 BRAIN PROTEIN 44-RELATED"/>
    <property type="match status" value="1"/>
</dbReference>
<keyword evidence="6 9" id="KW-1133">Transmembrane helix</keyword>
<evidence type="ECO:0000256" key="5">
    <source>
        <dbReference type="ARBA" id="ARBA00022692"/>
    </source>
</evidence>
<dbReference type="GO" id="GO:0016020">
    <property type="term" value="C:membrane"/>
    <property type="evidence" value="ECO:0007669"/>
    <property type="project" value="UniProtKB-SubCell"/>
</dbReference>
<keyword evidence="3" id="KW-0150">Chloroplast</keyword>
<dbReference type="Proteomes" id="UP001055712">
    <property type="component" value="Unassembled WGS sequence"/>
</dbReference>
<comment type="caution">
    <text evidence="10">The sequence shown here is derived from an EMBL/GenBank/DDBJ whole genome shotgun (WGS) entry which is preliminary data.</text>
</comment>
<evidence type="ECO:0000256" key="7">
    <source>
        <dbReference type="ARBA" id="ARBA00023136"/>
    </source>
</evidence>
<dbReference type="EMBL" id="SIDB01000009">
    <property type="protein sequence ID" value="KAI3428818.1"/>
    <property type="molecule type" value="Genomic_DNA"/>
</dbReference>
<evidence type="ECO:0000256" key="4">
    <source>
        <dbReference type="ARBA" id="ARBA00022640"/>
    </source>
</evidence>
<feature type="transmembrane region" description="Helical" evidence="9">
    <location>
        <begin position="122"/>
        <end position="146"/>
    </location>
</feature>
<keyword evidence="11" id="KW-1185">Reference proteome</keyword>
<evidence type="ECO:0000256" key="3">
    <source>
        <dbReference type="ARBA" id="ARBA00022528"/>
    </source>
</evidence>
<evidence type="ECO:0000313" key="11">
    <source>
        <dbReference type="Proteomes" id="UP001055712"/>
    </source>
</evidence>
<accession>A0A9D4YVT2</accession>
<dbReference type="AlphaFoldDB" id="A0A9D4YVT2"/>
<gene>
    <name evidence="10" type="ORF">D9Q98_007635</name>
</gene>
<dbReference type="GO" id="GO:0009507">
    <property type="term" value="C:chloroplast"/>
    <property type="evidence" value="ECO:0007669"/>
    <property type="project" value="UniProtKB-SubCell"/>
</dbReference>
<dbReference type="InterPro" id="IPR022796">
    <property type="entry name" value="Chloroa_b-bind"/>
</dbReference>
<dbReference type="OrthoDB" id="539137at2759"/>
<proteinExistence type="inferred from homology"/>
<comment type="similarity">
    <text evidence="8">Belongs to the ELIP/psbS family.</text>
</comment>
<keyword evidence="5 9" id="KW-0812">Transmembrane</keyword>
<sequence length="191" mass="20320">MQTSMCFSRVTVRPAVFAKSTATRCNAVRAARLVVRAEANQSERPTVVEEPVSMPPASAPAPSSAIAAEPFSILGVQQEAINGRAAMIGFAIAIASELATGQSIWSQIAGKYVDRELVQQPIGAATMAFAFTVVALTFATFAPTVFKNEGPKDRKFGPFTPKAETWNGRLAMLGFSGLLLVELLKGNNPLF</sequence>
<evidence type="ECO:0000256" key="8">
    <source>
        <dbReference type="ARBA" id="ARBA00037956"/>
    </source>
</evidence>
<reference evidence="10" key="2">
    <citation type="submission" date="2020-11" db="EMBL/GenBank/DDBJ databases">
        <authorList>
            <person name="Cecchin M."/>
            <person name="Marcolungo L."/>
            <person name="Rossato M."/>
            <person name="Girolomoni L."/>
            <person name="Cosentino E."/>
            <person name="Cuine S."/>
            <person name="Li-Beisson Y."/>
            <person name="Delledonne M."/>
            <person name="Ballottari M."/>
        </authorList>
    </citation>
    <scope>NUCLEOTIDE SEQUENCE</scope>
    <source>
        <strain evidence="10">211/11P</strain>
        <tissue evidence="10">Whole cell</tissue>
    </source>
</reference>
<dbReference type="SUPFAM" id="SSF103511">
    <property type="entry name" value="Chlorophyll a-b binding protein"/>
    <property type="match status" value="1"/>
</dbReference>
<evidence type="ECO:0000313" key="10">
    <source>
        <dbReference type="EMBL" id="KAI3428818.1"/>
    </source>
</evidence>
<evidence type="ECO:0000256" key="1">
    <source>
        <dbReference type="ARBA" id="ARBA00004141"/>
    </source>
</evidence>
<evidence type="ECO:0000256" key="9">
    <source>
        <dbReference type="SAM" id="Phobius"/>
    </source>
</evidence>
<keyword evidence="4" id="KW-0934">Plastid</keyword>